<proteinExistence type="predicted"/>
<dbReference type="RefSeq" id="WP_380696301.1">
    <property type="nucleotide sequence ID" value="NZ_JBHRYR010000003.1"/>
</dbReference>
<dbReference type="EMBL" id="JBHRYR010000003">
    <property type="protein sequence ID" value="MFC3853288.1"/>
    <property type="molecule type" value="Genomic_DNA"/>
</dbReference>
<dbReference type="Proteomes" id="UP001595617">
    <property type="component" value="Unassembled WGS sequence"/>
</dbReference>
<evidence type="ECO:0000313" key="2">
    <source>
        <dbReference type="Proteomes" id="UP001595617"/>
    </source>
</evidence>
<name>A0ABV8A121_9GAMM</name>
<protein>
    <submittedName>
        <fullName evidence="1">Uncharacterized protein</fullName>
    </submittedName>
</protein>
<organism evidence="1 2">
    <name type="scientific">Saccharospirillum mangrovi</name>
    <dbReference type="NCBI Taxonomy" id="2161747"/>
    <lineage>
        <taxon>Bacteria</taxon>
        <taxon>Pseudomonadati</taxon>
        <taxon>Pseudomonadota</taxon>
        <taxon>Gammaproteobacteria</taxon>
        <taxon>Oceanospirillales</taxon>
        <taxon>Saccharospirillaceae</taxon>
        <taxon>Saccharospirillum</taxon>
    </lineage>
</organism>
<accession>A0ABV8A121</accession>
<keyword evidence="2" id="KW-1185">Reference proteome</keyword>
<comment type="caution">
    <text evidence="1">The sequence shown here is derived from an EMBL/GenBank/DDBJ whole genome shotgun (WGS) entry which is preliminary data.</text>
</comment>
<reference evidence="2" key="1">
    <citation type="journal article" date="2019" name="Int. J. Syst. Evol. Microbiol.">
        <title>The Global Catalogue of Microorganisms (GCM) 10K type strain sequencing project: providing services to taxonomists for standard genome sequencing and annotation.</title>
        <authorList>
            <consortium name="The Broad Institute Genomics Platform"/>
            <consortium name="The Broad Institute Genome Sequencing Center for Infectious Disease"/>
            <person name="Wu L."/>
            <person name="Ma J."/>
        </authorList>
    </citation>
    <scope>NUCLEOTIDE SEQUENCE [LARGE SCALE GENOMIC DNA]</scope>
    <source>
        <strain evidence="2">IBRC 10765</strain>
    </source>
</reference>
<evidence type="ECO:0000313" key="1">
    <source>
        <dbReference type="EMBL" id="MFC3853288.1"/>
    </source>
</evidence>
<sequence length="141" mass="16561">MDQESLVYGVVRAVSSTDRFESLHFRQTNRNAILALGQHDEFPYLTADMFRLPGIHEEQGTYVTPLIQFAGSYRAVEYEWERWLTKFERLLVSMYWRSATVHLETELNGHHVFSWTCHGDHHVPGSQVMQVHCEWEHELGL</sequence>
<gene>
    <name evidence="1" type="ORF">ACFOOG_10635</name>
</gene>